<dbReference type="SUPFAM" id="SSF161098">
    <property type="entry name" value="MetI-like"/>
    <property type="match status" value="1"/>
</dbReference>
<sequence length="314" mass="33280">MTDPSTTALVAEGTGHADPVGNPRTLWSDAFRTLRRRPEVVVATLVVLFFAVVAVVPGLFTGRDPRRCDISESRLPPQGLGGEHLLGTNVRGCDVYAQLVHGAQPSLLLAFVVVGASVVIGLVLGTLSGYYLGWVDVVVSRLVEVFLVIPLLLAALLLLSLFRNVDLGTGQLTSILQPALVLTAFGWMGYTRYVRASVLEAKNLDYVTAAKVLGASDLRVMFRHVLPNAIGPVTALVPTAVAGVISTEAVLAFLGIGISPPAVSWGIMISEGSEWFSAGTRHLLLAPLLCLLATVLAFVVLGDSLRDALDPKLR</sequence>
<gene>
    <name evidence="9" type="ORF">SAMN04489747_1037</name>
</gene>
<feature type="transmembrane region" description="Helical" evidence="7">
    <location>
        <begin position="175"/>
        <end position="194"/>
    </location>
</feature>
<evidence type="ECO:0000256" key="4">
    <source>
        <dbReference type="ARBA" id="ARBA00022692"/>
    </source>
</evidence>
<keyword evidence="4 7" id="KW-0812">Transmembrane</keyword>
<dbReference type="Pfam" id="PF00528">
    <property type="entry name" value="BPD_transp_1"/>
    <property type="match status" value="1"/>
</dbReference>
<dbReference type="InterPro" id="IPR035906">
    <property type="entry name" value="MetI-like_sf"/>
</dbReference>
<dbReference type="Proteomes" id="UP000198546">
    <property type="component" value="Chromosome i"/>
</dbReference>
<dbReference type="AlphaFoldDB" id="A0A1G6V3V2"/>
<feature type="transmembrane region" description="Helical" evidence="7">
    <location>
        <begin position="251"/>
        <end position="270"/>
    </location>
</feature>
<evidence type="ECO:0000256" key="2">
    <source>
        <dbReference type="ARBA" id="ARBA00022448"/>
    </source>
</evidence>
<dbReference type="EMBL" id="LT629688">
    <property type="protein sequence ID" value="SDD48238.1"/>
    <property type="molecule type" value="Genomic_DNA"/>
</dbReference>
<keyword evidence="2 7" id="KW-0813">Transport</keyword>
<dbReference type="GO" id="GO:0005886">
    <property type="term" value="C:plasma membrane"/>
    <property type="evidence" value="ECO:0007669"/>
    <property type="project" value="UniProtKB-SubCell"/>
</dbReference>
<accession>A0A1G6V3V2</accession>
<dbReference type="InterPro" id="IPR000515">
    <property type="entry name" value="MetI-like"/>
</dbReference>
<dbReference type="CDD" id="cd06261">
    <property type="entry name" value="TM_PBP2"/>
    <property type="match status" value="1"/>
</dbReference>
<feature type="transmembrane region" description="Helical" evidence="7">
    <location>
        <begin position="282"/>
        <end position="301"/>
    </location>
</feature>
<dbReference type="STRING" id="675864.SAMN04489747_1037"/>
<proteinExistence type="inferred from homology"/>
<evidence type="ECO:0000256" key="1">
    <source>
        <dbReference type="ARBA" id="ARBA00004651"/>
    </source>
</evidence>
<keyword evidence="10" id="KW-1185">Reference proteome</keyword>
<feature type="transmembrane region" description="Helical" evidence="7">
    <location>
        <begin position="145"/>
        <end position="163"/>
    </location>
</feature>
<dbReference type="RefSeq" id="WP_197679199.1">
    <property type="nucleotide sequence ID" value="NZ_LT629688.1"/>
</dbReference>
<keyword evidence="5 7" id="KW-1133">Transmembrane helix</keyword>
<dbReference type="PANTHER" id="PTHR43386">
    <property type="entry name" value="OLIGOPEPTIDE TRANSPORT SYSTEM PERMEASE PROTEIN APPC"/>
    <property type="match status" value="1"/>
</dbReference>
<evidence type="ECO:0000256" key="5">
    <source>
        <dbReference type="ARBA" id="ARBA00022989"/>
    </source>
</evidence>
<keyword evidence="3" id="KW-1003">Cell membrane</keyword>
<name>A0A1G6V3V2_9ACTN</name>
<evidence type="ECO:0000313" key="9">
    <source>
        <dbReference type="EMBL" id="SDD48238.1"/>
    </source>
</evidence>
<dbReference type="InterPro" id="IPR050366">
    <property type="entry name" value="BP-dependent_transpt_permease"/>
</dbReference>
<evidence type="ECO:0000256" key="7">
    <source>
        <dbReference type="RuleBase" id="RU363032"/>
    </source>
</evidence>
<comment type="subcellular location">
    <subcellularLocation>
        <location evidence="1 7">Cell membrane</location>
        <topology evidence="1 7">Multi-pass membrane protein</topology>
    </subcellularLocation>
</comment>
<evidence type="ECO:0000256" key="6">
    <source>
        <dbReference type="ARBA" id="ARBA00023136"/>
    </source>
</evidence>
<feature type="transmembrane region" description="Helical" evidence="7">
    <location>
        <begin position="107"/>
        <end position="133"/>
    </location>
</feature>
<comment type="similarity">
    <text evidence="7">Belongs to the binding-protein-dependent transport system permease family.</text>
</comment>
<protein>
    <submittedName>
        <fullName evidence="9">Oligopeptide transport system permease protein</fullName>
    </submittedName>
</protein>
<dbReference type="Gene3D" id="1.10.3720.10">
    <property type="entry name" value="MetI-like"/>
    <property type="match status" value="1"/>
</dbReference>
<dbReference type="PANTHER" id="PTHR43386:SF6">
    <property type="entry name" value="ABC TRANSPORTER PERMEASE PROTEIN"/>
    <property type="match status" value="1"/>
</dbReference>
<evidence type="ECO:0000313" key="10">
    <source>
        <dbReference type="Proteomes" id="UP000198546"/>
    </source>
</evidence>
<dbReference type="GO" id="GO:0055085">
    <property type="term" value="P:transmembrane transport"/>
    <property type="evidence" value="ECO:0007669"/>
    <property type="project" value="InterPro"/>
</dbReference>
<evidence type="ECO:0000259" key="8">
    <source>
        <dbReference type="PROSITE" id="PS50928"/>
    </source>
</evidence>
<reference evidence="9 10" key="1">
    <citation type="submission" date="2016-10" db="EMBL/GenBank/DDBJ databases">
        <authorList>
            <person name="de Groot N.N."/>
        </authorList>
    </citation>
    <scope>NUCLEOTIDE SEQUENCE [LARGE SCALE GENOMIC DNA]</scope>
    <source>
        <strain evidence="9 10">MON 2.2</strain>
    </source>
</reference>
<feature type="domain" description="ABC transmembrane type-1" evidence="8">
    <location>
        <begin position="107"/>
        <end position="302"/>
    </location>
</feature>
<organism evidence="9 10">
    <name type="scientific">Auraticoccus monumenti</name>
    <dbReference type="NCBI Taxonomy" id="675864"/>
    <lineage>
        <taxon>Bacteria</taxon>
        <taxon>Bacillati</taxon>
        <taxon>Actinomycetota</taxon>
        <taxon>Actinomycetes</taxon>
        <taxon>Propionibacteriales</taxon>
        <taxon>Propionibacteriaceae</taxon>
        <taxon>Auraticoccus</taxon>
    </lineage>
</organism>
<dbReference type="PROSITE" id="PS50928">
    <property type="entry name" value="ABC_TM1"/>
    <property type="match status" value="1"/>
</dbReference>
<evidence type="ECO:0000256" key="3">
    <source>
        <dbReference type="ARBA" id="ARBA00022475"/>
    </source>
</evidence>
<keyword evidence="6 7" id="KW-0472">Membrane</keyword>
<feature type="transmembrane region" description="Helical" evidence="7">
    <location>
        <begin position="40"/>
        <end position="60"/>
    </location>
</feature>